<accession>A0ABV4SD89</accession>
<proteinExistence type="predicted"/>
<reference evidence="2 3" key="1">
    <citation type="submission" date="2024-08" db="EMBL/GenBank/DDBJ databases">
        <title>Genome sequence of Streptomyces aureus CACIA-1.46HGO.</title>
        <authorList>
            <person name="Evangelista-Martinez Z."/>
        </authorList>
    </citation>
    <scope>NUCLEOTIDE SEQUENCE [LARGE SCALE GENOMIC DNA]</scope>
    <source>
        <strain evidence="2 3">CACIA-1.46HGO</strain>
    </source>
</reference>
<evidence type="ECO:0000256" key="1">
    <source>
        <dbReference type="SAM" id="MobiDB-lite"/>
    </source>
</evidence>
<feature type="region of interest" description="Disordered" evidence="1">
    <location>
        <begin position="1"/>
        <end position="34"/>
    </location>
</feature>
<evidence type="ECO:0000313" key="3">
    <source>
        <dbReference type="Proteomes" id="UP001571476"/>
    </source>
</evidence>
<comment type="caution">
    <text evidence="2">The sequence shown here is derived from an EMBL/GenBank/DDBJ whole genome shotgun (WGS) entry which is preliminary data.</text>
</comment>
<name>A0ABV4SD89_9ACTN</name>
<dbReference type="EMBL" id="JBGOSP010000002">
    <property type="protein sequence ID" value="MFA3835523.1"/>
    <property type="molecule type" value="Genomic_DNA"/>
</dbReference>
<organism evidence="2 3">
    <name type="scientific">Streptomyces aureus</name>
    <dbReference type="NCBI Taxonomy" id="193461"/>
    <lineage>
        <taxon>Bacteria</taxon>
        <taxon>Bacillati</taxon>
        <taxon>Actinomycetota</taxon>
        <taxon>Actinomycetes</taxon>
        <taxon>Kitasatosporales</taxon>
        <taxon>Streptomycetaceae</taxon>
        <taxon>Streptomyces</taxon>
    </lineage>
</organism>
<sequence length="90" mass="9864">MNVLVGDATAHSSTRASSHNAWQPGSSRAAWTRARPMDEVADAEASEAFALGSAIHRQAWLESAKDFVRLNSDTLRFRPVWMCPLRPPSG</sequence>
<protein>
    <submittedName>
        <fullName evidence="2">Uncharacterized protein</fullName>
    </submittedName>
</protein>
<dbReference type="RefSeq" id="WP_372561513.1">
    <property type="nucleotide sequence ID" value="NZ_JBGOSP010000002.1"/>
</dbReference>
<dbReference type="Proteomes" id="UP001571476">
    <property type="component" value="Unassembled WGS sequence"/>
</dbReference>
<keyword evidence="3" id="KW-1185">Reference proteome</keyword>
<feature type="compositionally biased region" description="Low complexity" evidence="1">
    <location>
        <begin position="8"/>
        <end position="21"/>
    </location>
</feature>
<gene>
    <name evidence="2" type="ORF">ACEG43_04880</name>
</gene>
<evidence type="ECO:0000313" key="2">
    <source>
        <dbReference type="EMBL" id="MFA3835523.1"/>
    </source>
</evidence>